<keyword evidence="2" id="KW-0732">Signal</keyword>
<reference evidence="4" key="1">
    <citation type="journal article" date="2015" name="PLoS Genet.">
        <title>The dynamic genome and transcriptome of the human fungal pathogen Blastomyces and close relative Emmonsia.</title>
        <authorList>
            <person name="Munoz J.F."/>
            <person name="Gauthier G.M."/>
            <person name="Desjardins C.A."/>
            <person name="Gallo J.E."/>
            <person name="Holder J."/>
            <person name="Sullivan T.D."/>
            <person name="Marty A.J."/>
            <person name="Carmen J.C."/>
            <person name="Chen Z."/>
            <person name="Ding L."/>
            <person name="Gujja S."/>
            <person name="Magrini V."/>
            <person name="Misas E."/>
            <person name="Mitreva M."/>
            <person name="Priest M."/>
            <person name="Saif S."/>
            <person name="Whiston E.A."/>
            <person name="Young S."/>
            <person name="Zeng Q."/>
            <person name="Goldman W.E."/>
            <person name="Mardis E.R."/>
            <person name="Taylor J.W."/>
            <person name="McEwen J.G."/>
            <person name="Clay O.K."/>
            <person name="Klein B.S."/>
            <person name="Cuomo C.A."/>
        </authorList>
    </citation>
    <scope>NUCLEOTIDE SEQUENCE [LARGE SCALE GENOMIC DNA]</scope>
    <source>
        <strain evidence="4">UAMH 139</strain>
    </source>
</reference>
<dbReference type="OrthoDB" id="5593235at2759"/>
<evidence type="ECO:0000313" key="4">
    <source>
        <dbReference type="Proteomes" id="UP000053573"/>
    </source>
</evidence>
<evidence type="ECO:0008006" key="5">
    <source>
        <dbReference type="Google" id="ProtNLM"/>
    </source>
</evidence>
<feature type="chain" id="PRO_5005199637" description="Glycosyltransferase family 34 protein" evidence="2">
    <location>
        <begin position="31"/>
        <end position="422"/>
    </location>
</feature>
<evidence type="ECO:0000256" key="1">
    <source>
        <dbReference type="SAM" id="MobiDB-lite"/>
    </source>
</evidence>
<name>A0A0H1BN54_9EURO</name>
<comment type="caution">
    <text evidence="3">The sequence shown here is derived from an EMBL/GenBank/DDBJ whole genome shotgun (WGS) entry which is preliminary data.</text>
</comment>
<accession>A0A0H1BN54</accession>
<evidence type="ECO:0000256" key="2">
    <source>
        <dbReference type="SAM" id="SignalP"/>
    </source>
</evidence>
<dbReference type="Proteomes" id="UP000053573">
    <property type="component" value="Unassembled WGS sequence"/>
</dbReference>
<proteinExistence type="predicted"/>
<organism evidence="3 4">
    <name type="scientific">Blastomyces silverae</name>
    <dbReference type="NCBI Taxonomy" id="2060906"/>
    <lineage>
        <taxon>Eukaryota</taxon>
        <taxon>Fungi</taxon>
        <taxon>Dikarya</taxon>
        <taxon>Ascomycota</taxon>
        <taxon>Pezizomycotina</taxon>
        <taxon>Eurotiomycetes</taxon>
        <taxon>Eurotiomycetidae</taxon>
        <taxon>Onygenales</taxon>
        <taxon>Ajellomycetaceae</taxon>
        <taxon>Blastomyces</taxon>
    </lineage>
</organism>
<gene>
    <name evidence="3" type="ORF">EMPG_12536</name>
</gene>
<feature type="region of interest" description="Disordered" evidence="1">
    <location>
        <begin position="41"/>
        <end position="75"/>
    </location>
</feature>
<dbReference type="AlphaFoldDB" id="A0A0H1BN54"/>
<feature type="signal peptide" evidence="2">
    <location>
        <begin position="1"/>
        <end position="30"/>
    </location>
</feature>
<evidence type="ECO:0000313" key="3">
    <source>
        <dbReference type="EMBL" id="KLJ12437.1"/>
    </source>
</evidence>
<keyword evidence="4" id="KW-1185">Reference proteome</keyword>
<protein>
    <recommendedName>
        <fullName evidence="5">Glycosyltransferase family 34 protein</fullName>
    </recommendedName>
</protein>
<dbReference type="EMBL" id="LDEV01000907">
    <property type="protein sequence ID" value="KLJ12437.1"/>
    <property type="molecule type" value="Genomic_DNA"/>
</dbReference>
<sequence>MLASQSIRRPAVLVFVAIAVLLCLIKLSRSLDHQTWTSAASTTDLQHEHDDINRQGQPIQKPKPEEQPKQNQAEELVKPTHVNITGMVFFGRRDRVESMNCYVERNLVENGGWLDEVWWYANTKNEDDLKYLDEIIARSPRYKKIPLDKPVRWPEYTKLWRRVERGTIYVKLDDDIVWLADDAIAHMVMTKLKHPDSFAVSANVINSPPLSFIHFHQGALHPYFPELESDPTHKNRTGSENWRPSSHPFWSGASNFEWPLDKDPPPGGPHRWLRVNDDKALHRTPAAKLTYDFWGPTYESWAIAAQQHYSLLENLEKGTTDLYKFQPPWNMQGERIRINCLAVLGDDILDTDVEHWPGNRGDEDMIVLDLPKKLQRHILIEGRALAAHFNFMHQGGVPSTDLLSRYNQYANEYICKPRNKPD</sequence>